<proteinExistence type="inferred from homology"/>
<dbReference type="EMBL" id="CABFJX010000385">
    <property type="protein sequence ID" value="VTT76756.1"/>
    <property type="molecule type" value="Genomic_DNA"/>
</dbReference>
<dbReference type="InterPro" id="IPR044053">
    <property type="entry name" value="AsaB-like"/>
</dbReference>
<dbReference type="AlphaFoldDB" id="A0A9Q9RU16"/>
<protein>
    <recommendedName>
        <fullName evidence="4">7alpha-cephem-methoxylase P8 chain</fullName>
    </recommendedName>
</protein>
<dbReference type="Proteomes" id="UP000760494">
    <property type="component" value="Unassembled WGS sequence"/>
</dbReference>
<gene>
    <name evidence="2" type="ORF">C2S_1941</name>
</gene>
<comment type="caution">
    <text evidence="2">The sequence shown here is derived from an EMBL/GenBank/DDBJ whole genome shotgun (WGS) entry which is preliminary data.</text>
</comment>
<organism evidence="2 3">
    <name type="scientific">Fusarium fujikuroi</name>
    <name type="common">Bakanae and foot rot disease fungus</name>
    <name type="synonym">Gibberella fujikuroi</name>
    <dbReference type="NCBI Taxonomy" id="5127"/>
    <lineage>
        <taxon>Eukaryota</taxon>
        <taxon>Fungi</taxon>
        <taxon>Dikarya</taxon>
        <taxon>Ascomycota</taxon>
        <taxon>Pezizomycotina</taxon>
        <taxon>Sordariomycetes</taxon>
        <taxon>Hypocreomycetidae</taxon>
        <taxon>Hypocreales</taxon>
        <taxon>Nectriaceae</taxon>
        <taxon>Fusarium</taxon>
        <taxon>Fusarium fujikuroi species complex</taxon>
    </lineage>
</organism>
<evidence type="ECO:0008006" key="4">
    <source>
        <dbReference type="Google" id="ProtNLM"/>
    </source>
</evidence>
<accession>A0A9Q9RU16</accession>
<evidence type="ECO:0000313" key="3">
    <source>
        <dbReference type="Proteomes" id="UP000760494"/>
    </source>
</evidence>
<evidence type="ECO:0000256" key="1">
    <source>
        <dbReference type="ARBA" id="ARBA00023604"/>
    </source>
</evidence>
<dbReference type="PANTHER" id="PTHR34598:SF1">
    <property type="entry name" value="PUTATIVE (AFU_ORTHOLOGUE AFUA_3G13140)-RELATED"/>
    <property type="match status" value="1"/>
</dbReference>
<dbReference type="NCBIfam" id="NF041278">
    <property type="entry name" value="CmcJ_NvfI_EfuI"/>
    <property type="match status" value="1"/>
</dbReference>
<dbReference type="OrthoDB" id="412788at2759"/>
<sequence length="276" mass="31357">MSSATEIPRGDITVPLNFYGPPADGSEPYFIVNKEDGNKPEFNFSDNSVDVTIHDIRSSENTFCIDHDAFQVVTDAPPPSEVIDFTDDEYIRANYYPEVKQSILEKLPGDIQIFIYDHTVRHQAEGGAQYRSLTRVHIDHTTNNAIRRMRQFFPTEADRLLQSRYHIVNVWRPLNKKPLESYPLAFASASTFDTADVILIQHRYKDGSIVTEVGLIKHSSSQAWYYSSGMADRERILLKFFDSDSLEEGSEIACKTPHTAFRDPRIKSSAVSISLT</sequence>
<dbReference type="GO" id="GO:0016491">
    <property type="term" value="F:oxidoreductase activity"/>
    <property type="evidence" value="ECO:0007669"/>
    <property type="project" value="InterPro"/>
</dbReference>
<evidence type="ECO:0000313" key="2">
    <source>
        <dbReference type="EMBL" id="VTT76756.1"/>
    </source>
</evidence>
<comment type="similarity">
    <text evidence="1">Belongs to the asaB hydroxylase/desaturase family.</text>
</comment>
<reference evidence="2" key="1">
    <citation type="submission" date="2019-05" db="EMBL/GenBank/DDBJ databases">
        <authorList>
            <person name="Piombo E."/>
        </authorList>
    </citation>
    <scope>NUCLEOTIDE SEQUENCE</scope>
    <source>
        <strain evidence="2">C2S</strain>
    </source>
</reference>
<dbReference type="PANTHER" id="PTHR34598">
    <property type="entry name" value="BLL6449 PROTEIN"/>
    <property type="match status" value="1"/>
</dbReference>
<name>A0A9Q9RU16_FUSFU</name>